<proteinExistence type="predicted"/>
<accession>A0A087B4Z3</accession>
<sequence>MSHLYGPTDHEGDAACTSCGRPLPLTDIIQGLHVCQDCADDWKADYDYDGWENDMWEES</sequence>
<organism evidence="1 2">
    <name type="scientific">Bifidobacterium cuniculi</name>
    <dbReference type="NCBI Taxonomy" id="1688"/>
    <lineage>
        <taxon>Bacteria</taxon>
        <taxon>Bacillati</taxon>
        <taxon>Actinomycetota</taxon>
        <taxon>Actinomycetes</taxon>
        <taxon>Bifidobacteriales</taxon>
        <taxon>Bifidobacteriaceae</taxon>
        <taxon>Bifidobacterium</taxon>
    </lineage>
</organism>
<dbReference type="OrthoDB" id="8659436at2"/>
<dbReference type="RefSeq" id="WP_033515350.1">
    <property type="nucleotide sequence ID" value="NZ_JGYV01000001.1"/>
</dbReference>
<evidence type="ECO:0000313" key="1">
    <source>
        <dbReference type="EMBL" id="KFI66093.1"/>
    </source>
</evidence>
<dbReference type="STRING" id="1688.BCUN_0595"/>
<dbReference type="Proteomes" id="UP000029067">
    <property type="component" value="Unassembled WGS sequence"/>
</dbReference>
<reference evidence="1 2" key="1">
    <citation type="submission" date="2014-03" db="EMBL/GenBank/DDBJ databases">
        <title>Genomics of Bifidobacteria.</title>
        <authorList>
            <person name="Ventura M."/>
            <person name="Milani C."/>
            <person name="Lugli G.A."/>
        </authorList>
    </citation>
    <scope>NUCLEOTIDE SEQUENCE [LARGE SCALE GENOMIC DNA]</scope>
    <source>
        <strain evidence="1 2">LMG 10738</strain>
    </source>
</reference>
<protein>
    <submittedName>
        <fullName evidence="1">Uncharacterized protein</fullName>
    </submittedName>
</protein>
<dbReference type="AlphaFoldDB" id="A0A087B4Z3"/>
<name>A0A087B4Z3_9BIFI</name>
<evidence type="ECO:0000313" key="2">
    <source>
        <dbReference type="Proteomes" id="UP000029067"/>
    </source>
</evidence>
<comment type="caution">
    <text evidence="1">The sequence shown here is derived from an EMBL/GenBank/DDBJ whole genome shotgun (WGS) entry which is preliminary data.</text>
</comment>
<gene>
    <name evidence="1" type="ORF">BCUN_0595</name>
</gene>
<dbReference type="EMBL" id="JGYV01000001">
    <property type="protein sequence ID" value="KFI66093.1"/>
    <property type="molecule type" value="Genomic_DNA"/>
</dbReference>
<keyword evidence="2" id="KW-1185">Reference proteome</keyword>